<dbReference type="PROSITE" id="PS51078">
    <property type="entry name" value="ICLR_ED"/>
    <property type="match status" value="1"/>
</dbReference>
<dbReference type="Pfam" id="PF01614">
    <property type="entry name" value="IclR_C"/>
    <property type="match status" value="1"/>
</dbReference>
<dbReference type="SUPFAM" id="SSF46785">
    <property type="entry name" value="Winged helix' DNA-binding domain"/>
    <property type="match status" value="1"/>
</dbReference>
<dbReference type="InterPro" id="IPR005471">
    <property type="entry name" value="Tscrpt_reg_IclR_N"/>
</dbReference>
<dbReference type="GO" id="GO:0003677">
    <property type="term" value="F:DNA binding"/>
    <property type="evidence" value="ECO:0007669"/>
    <property type="project" value="UniProtKB-KW"/>
</dbReference>
<proteinExistence type="predicted"/>
<evidence type="ECO:0000256" key="2">
    <source>
        <dbReference type="ARBA" id="ARBA00023125"/>
    </source>
</evidence>
<dbReference type="PROSITE" id="PS51077">
    <property type="entry name" value="HTH_ICLR"/>
    <property type="match status" value="1"/>
</dbReference>
<dbReference type="InterPro" id="IPR014757">
    <property type="entry name" value="Tscrpt_reg_IclR_C"/>
</dbReference>
<dbReference type="Proteomes" id="UP000179454">
    <property type="component" value="Unassembled WGS sequence"/>
</dbReference>
<dbReference type="RefSeq" id="WP_012648982.1">
    <property type="nucleotide sequence ID" value="NZ_AP023283.1"/>
</dbReference>
<dbReference type="PANTHER" id="PTHR30136">
    <property type="entry name" value="HELIX-TURN-HELIX TRANSCRIPTIONAL REGULATOR, ICLR FAMILY"/>
    <property type="match status" value="1"/>
</dbReference>
<dbReference type="PANTHER" id="PTHR30136:SF35">
    <property type="entry name" value="HTH-TYPE TRANSCRIPTIONAL REGULATOR RV1719"/>
    <property type="match status" value="1"/>
</dbReference>
<dbReference type="SUPFAM" id="SSF55781">
    <property type="entry name" value="GAF domain-like"/>
    <property type="match status" value="1"/>
</dbReference>
<dbReference type="SMR" id="A0ABD6HFN7"/>
<feature type="domain" description="IclR-ED" evidence="5">
    <location>
        <begin position="70"/>
        <end position="253"/>
    </location>
</feature>
<dbReference type="Gene3D" id="1.10.10.10">
    <property type="entry name" value="Winged helix-like DNA-binding domain superfamily/Winged helix DNA-binding domain"/>
    <property type="match status" value="1"/>
</dbReference>
<sequence length="271" mass="29580">MENHDASQSSLGKAVLLLKAIARSGAAGARLKDIAQGMDVSLPTVHRLLKTLISEGLVEQADKNYRLSYEFFCMAAKSRQMNSISEAARPSLLRVFGMLKEAVILIERSKFDAICTDCFWGSHPIRTFYGGVGGRVPLGVGQGALAILAFQPDEEREQIIRFNMPRIAAEYPIDELDLRTMINEIREMRAAAFDFNINDGISAIAVPIFDRAGIAVASLSIAAPLVRLSGPRQKTVIDLLTKEARVISKALNPLGQIDEPVIWGEAASKLT</sequence>
<evidence type="ECO:0000313" key="6">
    <source>
        <dbReference type="EMBL" id="MUO45372.1"/>
    </source>
</evidence>
<organism evidence="7 9">
    <name type="scientific">Agrobacterium vitis</name>
    <name type="common">Rhizobium vitis</name>
    <dbReference type="NCBI Taxonomy" id="373"/>
    <lineage>
        <taxon>Bacteria</taxon>
        <taxon>Pseudomonadati</taxon>
        <taxon>Pseudomonadota</taxon>
        <taxon>Alphaproteobacteria</taxon>
        <taxon>Hyphomicrobiales</taxon>
        <taxon>Rhizobiaceae</taxon>
        <taxon>Rhizobium/Agrobacterium group</taxon>
        <taxon>Agrobacterium</taxon>
    </lineage>
</organism>
<evidence type="ECO:0000256" key="3">
    <source>
        <dbReference type="ARBA" id="ARBA00023163"/>
    </source>
</evidence>
<dbReference type="Proteomes" id="UP000179536">
    <property type="component" value="Unassembled WGS sequence"/>
</dbReference>
<dbReference type="SMART" id="SM00346">
    <property type="entry name" value="HTH_ICLR"/>
    <property type="match status" value="1"/>
</dbReference>
<protein>
    <submittedName>
        <fullName evidence="7">Helix-turn-helix domain-containing protein</fullName>
    </submittedName>
</protein>
<evidence type="ECO:0000313" key="8">
    <source>
        <dbReference type="Proteomes" id="UP000179454"/>
    </source>
</evidence>
<evidence type="ECO:0000256" key="1">
    <source>
        <dbReference type="ARBA" id="ARBA00023015"/>
    </source>
</evidence>
<accession>A0ABD6HFN7</accession>
<keyword evidence="2" id="KW-0238">DNA-binding</keyword>
<evidence type="ECO:0000259" key="5">
    <source>
        <dbReference type="PROSITE" id="PS51078"/>
    </source>
</evidence>
<dbReference type="InterPro" id="IPR029016">
    <property type="entry name" value="GAF-like_dom_sf"/>
</dbReference>
<gene>
    <name evidence="7" type="ORF">BBK91_025845</name>
    <name evidence="6" type="ORF">BBL17_026755</name>
</gene>
<dbReference type="AlphaFoldDB" id="A0ABD6HFN7"/>
<comment type="caution">
    <text evidence="7">The sequence shown here is derived from an EMBL/GenBank/DDBJ whole genome shotgun (WGS) entry which is preliminary data.</text>
</comment>
<dbReference type="Gene3D" id="3.30.450.40">
    <property type="match status" value="1"/>
</dbReference>
<reference evidence="8 9" key="1">
    <citation type="submission" date="2019-11" db="EMBL/GenBank/DDBJ databases">
        <title>Whole-genome sequencing of Allorhizobium vitis.</title>
        <authorList>
            <person name="Gan H.M."/>
            <person name="Savka M.A."/>
        </authorList>
    </citation>
    <scope>NUCLEOTIDE SEQUENCE [LARGE SCALE GENOMIC DNA]</scope>
    <source>
        <strain evidence="7 9">RF2/1</strain>
        <strain evidence="6 8">T1/7</strain>
    </source>
</reference>
<dbReference type="EMBL" id="MBFA02000030">
    <property type="protein sequence ID" value="MUP13266.1"/>
    <property type="molecule type" value="Genomic_DNA"/>
</dbReference>
<evidence type="ECO:0000313" key="7">
    <source>
        <dbReference type="EMBL" id="MUP13266.1"/>
    </source>
</evidence>
<feature type="domain" description="HTH iclR-type" evidence="4">
    <location>
        <begin position="8"/>
        <end position="69"/>
    </location>
</feature>
<dbReference type="InterPro" id="IPR036390">
    <property type="entry name" value="WH_DNA-bd_sf"/>
</dbReference>
<keyword evidence="1" id="KW-0805">Transcription regulation</keyword>
<dbReference type="GO" id="GO:0006355">
    <property type="term" value="P:regulation of DNA-templated transcription"/>
    <property type="evidence" value="ECO:0007669"/>
    <property type="project" value="UniProtKB-ARBA"/>
</dbReference>
<dbReference type="Pfam" id="PF09339">
    <property type="entry name" value="HTH_IclR"/>
    <property type="match status" value="1"/>
</dbReference>
<dbReference type="InterPro" id="IPR050707">
    <property type="entry name" value="HTH_MetabolicPath_Reg"/>
</dbReference>
<evidence type="ECO:0000259" key="4">
    <source>
        <dbReference type="PROSITE" id="PS51077"/>
    </source>
</evidence>
<dbReference type="InterPro" id="IPR036388">
    <property type="entry name" value="WH-like_DNA-bd_sf"/>
</dbReference>
<name>A0ABD6HFN7_AGRVI</name>
<dbReference type="EMBL" id="MBFE02000035">
    <property type="protein sequence ID" value="MUO45372.1"/>
    <property type="molecule type" value="Genomic_DNA"/>
</dbReference>
<evidence type="ECO:0000313" key="9">
    <source>
        <dbReference type="Proteomes" id="UP000179536"/>
    </source>
</evidence>
<keyword evidence="8" id="KW-1185">Reference proteome</keyword>
<keyword evidence="3" id="KW-0804">Transcription</keyword>